<evidence type="ECO:0008006" key="14">
    <source>
        <dbReference type="Google" id="ProtNLM"/>
    </source>
</evidence>
<evidence type="ECO:0000256" key="5">
    <source>
        <dbReference type="ARBA" id="ARBA00022723"/>
    </source>
</evidence>
<keyword evidence="4" id="KW-0812">Transmembrane</keyword>
<dbReference type="InterPro" id="IPR002401">
    <property type="entry name" value="Cyt_P450_E_grp-I"/>
</dbReference>
<name>A0A7J7N8A2_9MAGN</name>
<dbReference type="FunFam" id="1.10.630.10:FF:000029">
    <property type="entry name" value="Cytochrome P450 734A1"/>
    <property type="match status" value="1"/>
</dbReference>
<comment type="caution">
    <text evidence="12">The sequence shown here is derived from an EMBL/GenBank/DDBJ whole genome shotgun (WGS) entry which is preliminary data.</text>
</comment>
<dbReference type="EMBL" id="JACGCM010000983">
    <property type="protein sequence ID" value="KAF6163375.1"/>
    <property type="molecule type" value="Genomic_DNA"/>
</dbReference>
<sequence length="790" mass="90401">MLPAFYTSCSELVSKWDTVITAEEGSCELDVWPELQNLTGDVISRTAFGSSFEEGRRIFQLQTEQAELAIQAIQSVYIPGSRFLPTKRNTRMKEIDKEVRVLLTDIIHKREQATKVGESTNGDLLGQETTSTLLVWTMVVLSMHPEWQVLAREEVLQIFEHRAPDFDELTHLKIVPMILFEVLRLYPPLVLLTRRTDKEMKLGKIILPAERFRKGVSNATKNQVSFFPFGWGPRICIGQNFAMVEAKMALTMILQHFSFELSPTYAHAPWTVITIQPQYGAQIILLSVILWAVKVLYIIWWTPKKLERALRKQGIEGPPFKLFFGNIKENFGMAKEARSKPMNLSHNIAPRILPFALQTVEKYGKLSVIWYGAVPRVTIMEPDLIRDVLSNKFGHFPKVKPIPLVRFIATGLANYEGEQWAKHRRILNPAFNQEKLKRMLPAFYTSCSKLVSKWDTLITAKEGSCELDIWPELQNLTGDAISRTAFGSSFEEGRRIFQLQTEQAELAIQAIQSVYIPGYRFLPTKRNIKMKETVKEIQALVTDIVYKREHAIKAGEASNGDILGLMMESNFKEIKENNGSKKLGMSLHEIIEECKLFYFVGQETTSTLLVWTMVVLSMHPEWQVLAREEVLQIVGRRAPEFDELTHLKIVPMILYEVLRLYPPIVSITRRTYKEMKLGKIILPAGVQVALPTLLIHHDREIWGEDVDEFNPERFRNGVSMATKNQVSFLPFGWGPRICLGQNFAMVEAKMALTMILQHFSFELSPTYAHAPFTVVTIQPQHGAQIILRKL</sequence>
<evidence type="ECO:0000256" key="10">
    <source>
        <dbReference type="ARBA" id="ARBA00023136"/>
    </source>
</evidence>
<dbReference type="PRINTS" id="PR00385">
    <property type="entry name" value="P450"/>
</dbReference>
<dbReference type="InterPro" id="IPR050665">
    <property type="entry name" value="Cytochrome_P450_Monooxygen"/>
</dbReference>
<dbReference type="OrthoDB" id="1470350at2759"/>
<dbReference type="PRINTS" id="PR00463">
    <property type="entry name" value="EP450I"/>
</dbReference>
<gene>
    <name evidence="12" type="ORF">GIB67_019433</name>
</gene>
<dbReference type="GO" id="GO:0005506">
    <property type="term" value="F:iron ion binding"/>
    <property type="evidence" value="ECO:0007669"/>
    <property type="project" value="InterPro"/>
</dbReference>
<accession>A0A7J7N8A2</accession>
<evidence type="ECO:0000256" key="6">
    <source>
        <dbReference type="ARBA" id="ARBA00022989"/>
    </source>
</evidence>
<evidence type="ECO:0000256" key="9">
    <source>
        <dbReference type="ARBA" id="ARBA00023033"/>
    </source>
</evidence>
<dbReference type="CDD" id="cd20642">
    <property type="entry name" value="CYP72"/>
    <property type="match status" value="1"/>
</dbReference>
<dbReference type="InterPro" id="IPR017972">
    <property type="entry name" value="Cyt_P450_CS"/>
</dbReference>
<dbReference type="Proteomes" id="UP000541444">
    <property type="component" value="Unassembled WGS sequence"/>
</dbReference>
<dbReference type="PANTHER" id="PTHR24282">
    <property type="entry name" value="CYTOCHROME P450 FAMILY MEMBER"/>
    <property type="match status" value="1"/>
</dbReference>
<evidence type="ECO:0000256" key="4">
    <source>
        <dbReference type="ARBA" id="ARBA00022692"/>
    </source>
</evidence>
<reference evidence="12 13" key="1">
    <citation type="journal article" date="2020" name="IScience">
        <title>Genome Sequencing of the Endangered Kingdonia uniflora (Circaeasteraceae, Ranunculales) Reveals Potential Mechanisms of Evolutionary Specialization.</title>
        <authorList>
            <person name="Sun Y."/>
            <person name="Deng T."/>
            <person name="Zhang A."/>
            <person name="Moore M.J."/>
            <person name="Landis J.B."/>
            <person name="Lin N."/>
            <person name="Zhang H."/>
            <person name="Zhang X."/>
            <person name="Huang J."/>
            <person name="Zhang X."/>
            <person name="Sun H."/>
            <person name="Wang H."/>
        </authorList>
    </citation>
    <scope>NUCLEOTIDE SEQUENCE [LARGE SCALE GENOMIC DNA]</scope>
    <source>
        <strain evidence="12">TB1705</strain>
        <tissue evidence="12">Leaf</tissue>
    </source>
</reference>
<comment type="cofactor">
    <cofactor evidence="11">
        <name>heme</name>
        <dbReference type="ChEBI" id="CHEBI:30413"/>
    </cofactor>
</comment>
<comment type="similarity">
    <text evidence="2">Belongs to the cytochrome P450 family.</text>
</comment>
<dbReference type="GO" id="GO:0020037">
    <property type="term" value="F:heme binding"/>
    <property type="evidence" value="ECO:0007669"/>
    <property type="project" value="InterPro"/>
</dbReference>
<dbReference type="Pfam" id="PF00067">
    <property type="entry name" value="p450"/>
    <property type="match status" value="3"/>
</dbReference>
<dbReference type="GO" id="GO:0016020">
    <property type="term" value="C:membrane"/>
    <property type="evidence" value="ECO:0007669"/>
    <property type="project" value="UniProtKB-SubCell"/>
</dbReference>
<keyword evidence="7" id="KW-0560">Oxidoreductase</keyword>
<evidence type="ECO:0000256" key="7">
    <source>
        <dbReference type="ARBA" id="ARBA00023002"/>
    </source>
</evidence>
<proteinExistence type="inferred from homology"/>
<dbReference type="InterPro" id="IPR036396">
    <property type="entry name" value="Cyt_P450_sf"/>
</dbReference>
<evidence type="ECO:0000313" key="12">
    <source>
        <dbReference type="EMBL" id="KAF6163375.1"/>
    </source>
</evidence>
<feature type="binding site" description="axial binding residue" evidence="11">
    <location>
        <position position="738"/>
    </location>
    <ligand>
        <name>heme</name>
        <dbReference type="ChEBI" id="CHEBI:30413"/>
    </ligand>
    <ligandPart>
        <name>Fe</name>
        <dbReference type="ChEBI" id="CHEBI:18248"/>
    </ligandPart>
</feature>
<comment type="subcellular location">
    <subcellularLocation>
        <location evidence="1">Membrane</location>
    </subcellularLocation>
</comment>
<protein>
    <recommendedName>
        <fullName evidence="14">Cytochrome P450</fullName>
    </recommendedName>
</protein>
<dbReference type="PROSITE" id="PS00086">
    <property type="entry name" value="CYTOCHROME_P450"/>
    <property type="match status" value="2"/>
</dbReference>
<dbReference type="SUPFAM" id="SSF48264">
    <property type="entry name" value="Cytochrome P450"/>
    <property type="match status" value="2"/>
</dbReference>
<dbReference type="InterPro" id="IPR001128">
    <property type="entry name" value="Cyt_P450"/>
</dbReference>
<evidence type="ECO:0000256" key="1">
    <source>
        <dbReference type="ARBA" id="ARBA00004370"/>
    </source>
</evidence>
<keyword evidence="8 11" id="KW-0408">Iron</keyword>
<dbReference type="GO" id="GO:0044550">
    <property type="term" value="P:secondary metabolite biosynthetic process"/>
    <property type="evidence" value="ECO:0007669"/>
    <property type="project" value="UniProtKB-ARBA"/>
</dbReference>
<dbReference type="Gene3D" id="1.20.120.990">
    <property type="entry name" value="Glycosyltransferase family 88, C-terminal domain"/>
    <property type="match status" value="1"/>
</dbReference>
<evidence type="ECO:0000256" key="11">
    <source>
        <dbReference type="PIRSR" id="PIRSR602401-1"/>
    </source>
</evidence>
<keyword evidence="9" id="KW-0503">Monooxygenase</keyword>
<keyword evidence="5 11" id="KW-0479">Metal-binding</keyword>
<keyword evidence="10" id="KW-0472">Membrane</keyword>
<evidence type="ECO:0000256" key="8">
    <source>
        <dbReference type="ARBA" id="ARBA00023004"/>
    </source>
</evidence>
<keyword evidence="13" id="KW-1185">Reference proteome</keyword>
<dbReference type="AlphaFoldDB" id="A0A7J7N8A2"/>
<evidence type="ECO:0000256" key="3">
    <source>
        <dbReference type="ARBA" id="ARBA00022617"/>
    </source>
</evidence>
<dbReference type="GO" id="GO:0004497">
    <property type="term" value="F:monooxygenase activity"/>
    <property type="evidence" value="ECO:0007669"/>
    <property type="project" value="UniProtKB-KW"/>
</dbReference>
<evidence type="ECO:0000313" key="13">
    <source>
        <dbReference type="Proteomes" id="UP000541444"/>
    </source>
</evidence>
<keyword evidence="6" id="KW-1133">Transmembrane helix</keyword>
<evidence type="ECO:0000256" key="2">
    <source>
        <dbReference type="ARBA" id="ARBA00010617"/>
    </source>
</evidence>
<organism evidence="12 13">
    <name type="scientific">Kingdonia uniflora</name>
    <dbReference type="NCBI Taxonomy" id="39325"/>
    <lineage>
        <taxon>Eukaryota</taxon>
        <taxon>Viridiplantae</taxon>
        <taxon>Streptophyta</taxon>
        <taxon>Embryophyta</taxon>
        <taxon>Tracheophyta</taxon>
        <taxon>Spermatophyta</taxon>
        <taxon>Magnoliopsida</taxon>
        <taxon>Ranunculales</taxon>
        <taxon>Circaeasteraceae</taxon>
        <taxon>Kingdonia</taxon>
    </lineage>
</organism>
<dbReference type="PANTHER" id="PTHR24282:SF255">
    <property type="entry name" value="CYTOCHROME P450 72A11-RELATED"/>
    <property type="match status" value="1"/>
</dbReference>
<keyword evidence="3 11" id="KW-0349">Heme</keyword>
<dbReference type="Gene3D" id="1.10.630.10">
    <property type="entry name" value="Cytochrome P450"/>
    <property type="match status" value="2"/>
</dbReference>
<dbReference type="GO" id="GO:0016705">
    <property type="term" value="F:oxidoreductase activity, acting on paired donors, with incorporation or reduction of molecular oxygen"/>
    <property type="evidence" value="ECO:0007669"/>
    <property type="project" value="InterPro"/>
</dbReference>